<dbReference type="InterPro" id="IPR011704">
    <property type="entry name" value="ATPase_dyneun-rel_AAA"/>
</dbReference>
<dbReference type="Pfam" id="PF07728">
    <property type="entry name" value="AAA_5"/>
    <property type="match status" value="1"/>
</dbReference>
<reference evidence="2 3" key="1">
    <citation type="submission" date="2024-05" db="EMBL/GenBank/DDBJ databases">
        <title>Genome sequencing of Marine Estuary Bacteria, Pseudoalteromonas distincta strain FA, Psychrobacter proteolyticus strain EA, and Shewanella baltica strain CA.</title>
        <authorList>
            <person name="Dieffenbach S.A."/>
            <person name="Maclea K.S."/>
        </authorList>
    </citation>
    <scope>NUCLEOTIDE SEQUENCE [LARGE SCALE GENOMIC DNA]</scope>
    <source>
        <strain evidence="2 3">EA</strain>
    </source>
</reference>
<accession>A0ABV0D5X1</accession>
<comment type="caution">
    <text evidence="2">The sequence shown here is derived from an EMBL/GenBank/DDBJ whole genome shotgun (WGS) entry which is preliminary data.</text>
</comment>
<dbReference type="EMBL" id="JBDLOB010000004">
    <property type="protein sequence ID" value="MEN8626086.1"/>
    <property type="molecule type" value="Genomic_DNA"/>
</dbReference>
<keyword evidence="3" id="KW-1185">Reference proteome</keyword>
<feature type="domain" description="ATPase dynein-related AAA" evidence="1">
    <location>
        <begin position="682"/>
        <end position="767"/>
    </location>
</feature>
<dbReference type="RefSeq" id="WP_347163201.1">
    <property type="nucleotide sequence ID" value="NZ_JBDLOB010000004.1"/>
</dbReference>
<dbReference type="SUPFAM" id="SSF52540">
    <property type="entry name" value="P-loop containing nucleoside triphosphate hydrolases"/>
    <property type="match status" value="1"/>
</dbReference>
<name>A0ABV0D5X1_9GAMM</name>
<proteinExistence type="predicted"/>
<dbReference type="InterPro" id="IPR027417">
    <property type="entry name" value="P-loop_NTPase"/>
</dbReference>
<organism evidence="2 3">
    <name type="scientific">Psychrobacter proteolyticus</name>
    <dbReference type="NCBI Taxonomy" id="147825"/>
    <lineage>
        <taxon>Bacteria</taxon>
        <taxon>Pseudomonadati</taxon>
        <taxon>Pseudomonadota</taxon>
        <taxon>Gammaproteobacteria</taxon>
        <taxon>Moraxellales</taxon>
        <taxon>Moraxellaceae</taxon>
        <taxon>Psychrobacter</taxon>
    </lineage>
</organism>
<dbReference type="PANTHER" id="PTHR37291:SF1">
    <property type="entry name" value="TYPE IV METHYL-DIRECTED RESTRICTION ENZYME ECOKMCRB SUBUNIT"/>
    <property type="match status" value="1"/>
</dbReference>
<evidence type="ECO:0000259" key="1">
    <source>
        <dbReference type="Pfam" id="PF07728"/>
    </source>
</evidence>
<dbReference type="InterPro" id="IPR052934">
    <property type="entry name" value="Methyl-DNA_Rec/Restrict_Enz"/>
</dbReference>
<dbReference type="Proteomes" id="UP001414441">
    <property type="component" value="Unassembled WGS sequence"/>
</dbReference>
<dbReference type="PANTHER" id="PTHR37291">
    <property type="entry name" value="5-METHYLCYTOSINE-SPECIFIC RESTRICTION ENZYME B"/>
    <property type="match status" value="1"/>
</dbReference>
<sequence>MEIITVKEGDYVSPAFVTKDEWKQLLSNKNIMKRSYLDVLIAFYLEPGHKSTCKALGDKYDLHHNTFNGAITQFGKQVQKELNRFQIVSNEGGQIYWRIVMTGRYDSSNLFEWKMRDELVDAMEDLNFVDNNYKDMEMTLSQNKQYEFTWIPAFKAISDWLVDFENKQEDLVDILIAIGIDNGLQDQSIKNEKSKVKVMDPFSFFSLIMKYGETRSLEILTKLLTKLELQNLIPTDLNGLPRSNPQKVWMFPYGYIRKPEYIPMLWQIFHQARAHNVDDDLFNSAMDIPGTAFTKLTQNLFYIDPSKYLPVDSQTRPWLISKNIDAPKDGWLNYQETMDNVASKTDQTFYEISYEAWLLNKNKNKAKTSNTVSSKSTEYGIDDDYIPQPLNRILYGPPGTGKTYKTTELAVECVEPEWYQTLVLKDLADDEKRILLKQKYDELTSKGRIAFTTFHQSFAYEDFIEGIRPTVNKGPDNQSIISYDVIPGIFRSICSLADTNAKERTGSTQSVNIDGKKIWKLSLGNTLEDEGEDIFNECIENNYILLGWGEDINFTGCENRKQVVSKFESTRNISLSDDPYNYLATAVNSFKNVIKTGDLVIISDGNHKFRAIAEVTGNYEFLDLSDRIGYQQSRKVKWLRVYETSLPKEKLFEKALSQMTLYNLKDSTINRDKLKELLTVHSTESSVNKPHLIIIDEINRGNISRIFGELITLLEADKRKDGSDAREVTLPYSKEKFSVPSNLYVLGTMNTADKSLAQIDFALRRRFEFIELLPEPKRLEKVRIYNVSVSELLEVINQRIEVLLDREHTIGHAYFWSLMGLQSDEEREEELASIFENRIIPLLQEYFFSDWERIGWVLNDPAKDSNDKFIQVDNLTPDVKSLFHDSVTDQIMDRRYRINNEAFNRAKAYAGIVSSNLQAE</sequence>
<dbReference type="Gene3D" id="3.40.50.300">
    <property type="entry name" value="P-loop containing nucleotide triphosphate hydrolases"/>
    <property type="match status" value="1"/>
</dbReference>
<gene>
    <name evidence="2" type="ORF">ABFV72_08680</name>
</gene>
<evidence type="ECO:0000313" key="3">
    <source>
        <dbReference type="Proteomes" id="UP001414441"/>
    </source>
</evidence>
<evidence type="ECO:0000313" key="2">
    <source>
        <dbReference type="EMBL" id="MEN8626086.1"/>
    </source>
</evidence>
<protein>
    <submittedName>
        <fullName evidence="2">AAA family ATPase</fullName>
    </submittedName>
</protein>